<evidence type="ECO:0000256" key="2">
    <source>
        <dbReference type="ARBA" id="ARBA00022527"/>
    </source>
</evidence>
<keyword evidence="4" id="KW-0547">Nucleotide-binding</keyword>
<name>A0AAD8UVA9_BABGI</name>
<dbReference type="InterPro" id="IPR011009">
    <property type="entry name" value="Kinase-like_dom_sf"/>
</dbReference>
<sequence>MSKSNIAGLPRGLGVPAVEQCHSHWHGTRLEKQGTHNAATSTEAVNALPETNGDGLSLSNVVEAYELPSYGSSVYGNSNYDDDYDSAAHSNQDVYGGSNCDGVSTPNSGPTAMSDTFDCNLSESEDPESYVPGGYHPVKVGEVYDGRYRIEGKLGWGYFSTVWLAADIKRRELLLLCELLLVRCI</sequence>
<dbReference type="GO" id="GO:0050684">
    <property type="term" value="P:regulation of mRNA processing"/>
    <property type="evidence" value="ECO:0007669"/>
    <property type="project" value="TreeGrafter"/>
</dbReference>
<dbReference type="PANTHER" id="PTHR47634:SF9">
    <property type="entry name" value="PROTEIN KINASE DOMAIN-CONTAINING PROTEIN-RELATED"/>
    <property type="match status" value="1"/>
</dbReference>
<comment type="caution">
    <text evidence="9">The sequence shown here is derived from an EMBL/GenBank/DDBJ whole genome shotgun (WGS) entry which is preliminary data.</text>
</comment>
<accession>A0AAD8UVA9</accession>
<dbReference type="Gene3D" id="3.30.200.20">
    <property type="entry name" value="Phosphorylase Kinase, domain 1"/>
    <property type="match status" value="1"/>
</dbReference>
<dbReference type="InterPro" id="IPR051334">
    <property type="entry name" value="SRPK"/>
</dbReference>
<evidence type="ECO:0000256" key="6">
    <source>
        <dbReference type="ARBA" id="ARBA00022840"/>
    </source>
</evidence>
<evidence type="ECO:0000256" key="1">
    <source>
        <dbReference type="ARBA" id="ARBA00012513"/>
    </source>
</evidence>
<dbReference type="EMBL" id="JAVEPI010000001">
    <property type="protein sequence ID" value="KAK1444478.1"/>
    <property type="molecule type" value="Genomic_DNA"/>
</dbReference>
<dbReference type="Proteomes" id="UP001230268">
    <property type="component" value="Unassembled WGS sequence"/>
</dbReference>
<evidence type="ECO:0000256" key="5">
    <source>
        <dbReference type="ARBA" id="ARBA00022777"/>
    </source>
</evidence>
<evidence type="ECO:0000256" key="4">
    <source>
        <dbReference type="ARBA" id="ARBA00022741"/>
    </source>
</evidence>
<proteinExistence type="predicted"/>
<protein>
    <recommendedName>
        <fullName evidence="1">non-specific serine/threonine protein kinase</fullName>
        <ecNumber evidence="1">2.7.11.1</ecNumber>
    </recommendedName>
</protein>
<gene>
    <name evidence="9" type="ORF">BgAZ_103840</name>
</gene>
<evidence type="ECO:0000313" key="10">
    <source>
        <dbReference type="Proteomes" id="UP001230268"/>
    </source>
</evidence>
<keyword evidence="3" id="KW-0808">Transferase</keyword>
<comment type="catalytic activity">
    <reaction evidence="8">
        <text>L-seryl-[protein] + ATP = O-phospho-L-seryl-[protein] + ADP + H(+)</text>
        <dbReference type="Rhea" id="RHEA:17989"/>
        <dbReference type="Rhea" id="RHEA-COMP:9863"/>
        <dbReference type="Rhea" id="RHEA-COMP:11604"/>
        <dbReference type="ChEBI" id="CHEBI:15378"/>
        <dbReference type="ChEBI" id="CHEBI:29999"/>
        <dbReference type="ChEBI" id="CHEBI:30616"/>
        <dbReference type="ChEBI" id="CHEBI:83421"/>
        <dbReference type="ChEBI" id="CHEBI:456216"/>
        <dbReference type="EC" id="2.7.11.1"/>
    </reaction>
</comment>
<evidence type="ECO:0000313" key="9">
    <source>
        <dbReference type="EMBL" id="KAK1444478.1"/>
    </source>
</evidence>
<keyword evidence="2" id="KW-0723">Serine/threonine-protein kinase</keyword>
<dbReference type="EC" id="2.7.11.1" evidence="1"/>
<comment type="catalytic activity">
    <reaction evidence="7">
        <text>L-threonyl-[protein] + ATP = O-phospho-L-threonyl-[protein] + ADP + H(+)</text>
        <dbReference type="Rhea" id="RHEA:46608"/>
        <dbReference type="Rhea" id="RHEA-COMP:11060"/>
        <dbReference type="Rhea" id="RHEA-COMP:11605"/>
        <dbReference type="ChEBI" id="CHEBI:15378"/>
        <dbReference type="ChEBI" id="CHEBI:30013"/>
        <dbReference type="ChEBI" id="CHEBI:30616"/>
        <dbReference type="ChEBI" id="CHEBI:61977"/>
        <dbReference type="ChEBI" id="CHEBI:456216"/>
        <dbReference type="EC" id="2.7.11.1"/>
    </reaction>
</comment>
<dbReference type="PANTHER" id="PTHR47634">
    <property type="entry name" value="PROTEIN KINASE DOMAIN-CONTAINING PROTEIN-RELATED"/>
    <property type="match status" value="1"/>
</dbReference>
<reference evidence="9" key="1">
    <citation type="submission" date="2023-08" db="EMBL/GenBank/DDBJ databases">
        <title>Draft sequence of the Babesia gibsoni genome.</title>
        <authorList>
            <person name="Yamagishi J.Y."/>
            <person name="Xuan X.X."/>
        </authorList>
    </citation>
    <scope>NUCLEOTIDE SEQUENCE</scope>
    <source>
        <strain evidence="9">Azabu</strain>
    </source>
</reference>
<dbReference type="GO" id="GO:0000245">
    <property type="term" value="P:spliceosomal complex assembly"/>
    <property type="evidence" value="ECO:0007669"/>
    <property type="project" value="TreeGrafter"/>
</dbReference>
<keyword evidence="5" id="KW-0418">Kinase</keyword>
<keyword evidence="6" id="KW-0067">ATP-binding</keyword>
<evidence type="ECO:0000256" key="3">
    <source>
        <dbReference type="ARBA" id="ARBA00022679"/>
    </source>
</evidence>
<evidence type="ECO:0000256" key="7">
    <source>
        <dbReference type="ARBA" id="ARBA00047899"/>
    </source>
</evidence>
<dbReference type="GO" id="GO:0005524">
    <property type="term" value="F:ATP binding"/>
    <property type="evidence" value="ECO:0007669"/>
    <property type="project" value="UniProtKB-KW"/>
</dbReference>
<dbReference type="AlphaFoldDB" id="A0AAD8UVA9"/>
<dbReference type="GO" id="GO:0004674">
    <property type="term" value="F:protein serine/threonine kinase activity"/>
    <property type="evidence" value="ECO:0007669"/>
    <property type="project" value="UniProtKB-KW"/>
</dbReference>
<dbReference type="SUPFAM" id="SSF56112">
    <property type="entry name" value="Protein kinase-like (PK-like)"/>
    <property type="match status" value="1"/>
</dbReference>
<keyword evidence="10" id="KW-1185">Reference proteome</keyword>
<organism evidence="9 10">
    <name type="scientific">Babesia gibsoni</name>
    <dbReference type="NCBI Taxonomy" id="33632"/>
    <lineage>
        <taxon>Eukaryota</taxon>
        <taxon>Sar</taxon>
        <taxon>Alveolata</taxon>
        <taxon>Apicomplexa</taxon>
        <taxon>Aconoidasida</taxon>
        <taxon>Piroplasmida</taxon>
        <taxon>Babesiidae</taxon>
        <taxon>Babesia</taxon>
    </lineage>
</organism>
<evidence type="ECO:0000256" key="8">
    <source>
        <dbReference type="ARBA" id="ARBA00048679"/>
    </source>
</evidence>